<evidence type="ECO:0000256" key="12">
    <source>
        <dbReference type="ARBA" id="ARBA00022840"/>
    </source>
</evidence>
<dbReference type="GO" id="GO:0035556">
    <property type="term" value="P:intracellular signal transduction"/>
    <property type="evidence" value="ECO:0007669"/>
    <property type="project" value="TreeGrafter"/>
</dbReference>
<reference evidence="22" key="2">
    <citation type="submission" date="2025-08" db="UniProtKB">
        <authorList>
            <consortium name="RefSeq"/>
        </authorList>
    </citation>
    <scope>IDENTIFICATION</scope>
</reference>
<keyword evidence="14" id="KW-0832">Ubl conjugation</keyword>
<keyword evidence="4" id="KW-0217">Developmental protein</keyword>
<dbReference type="GO" id="GO:0030154">
    <property type="term" value="P:cell differentiation"/>
    <property type="evidence" value="ECO:0007669"/>
    <property type="project" value="UniProtKB-KW"/>
</dbReference>
<dbReference type="PROSITE" id="PS00107">
    <property type="entry name" value="PROTEIN_KINASE_ATP"/>
    <property type="match status" value="1"/>
</dbReference>
<keyword evidence="21" id="KW-1185">Reference proteome</keyword>
<dbReference type="AlphaFoldDB" id="A0A6J0V6H2"/>
<dbReference type="GO" id="GO:0005737">
    <property type="term" value="C:cytoplasm"/>
    <property type="evidence" value="ECO:0007669"/>
    <property type="project" value="TreeGrafter"/>
</dbReference>
<keyword evidence="5 19" id="KW-0723">Serine/threonine-protein kinase</keyword>
<evidence type="ECO:0000256" key="19">
    <source>
        <dbReference type="RuleBase" id="RU000304"/>
    </source>
</evidence>
<dbReference type="OrthoDB" id="541276at2759"/>
<evidence type="ECO:0000256" key="15">
    <source>
        <dbReference type="ARBA" id="ARBA00022871"/>
    </source>
</evidence>
<evidence type="ECO:0000256" key="16">
    <source>
        <dbReference type="ARBA" id="ARBA00047899"/>
    </source>
</evidence>
<evidence type="ECO:0000256" key="5">
    <source>
        <dbReference type="ARBA" id="ARBA00022527"/>
    </source>
</evidence>
<keyword evidence="13" id="KW-0460">Magnesium</keyword>
<dbReference type="GO" id="GO:0050321">
    <property type="term" value="F:tau-protein kinase activity"/>
    <property type="evidence" value="ECO:0007669"/>
    <property type="project" value="TreeGrafter"/>
</dbReference>
<dbReference type="PROSITE" id="PS50011">
    <property type="entry name" value="PROTEIN_KINASE_DOM"/>
    <property type="match status" value="1"/>
</dbReference>
<comment type="catalytic activity">
    <reaction evidence="17">
        <text>L-seryl-[protein] + ATP = O-phospho-L-seryl-[protein] + ADP + H(+)</text>
        <dbReference type="Rhea" id="RHEA:17989"/>
        <dbReference type="Rhea" id="RHEA-COMP:9863"/>
        <dbReference type="Rhea" id="RHEA-COMP:11604"/>
        <dbReference type="ChEBI" id="CHEBI:15378"/>
        <dbReference type="ChEBI" id="CHEBI:29999"/>
        <dbReference type="ChEBI" id="CHEBI:30616"/>
        <dbReference type="ChEBI" id="CHEBI:83421"/>
        <dbReference type="ChEBI" id="CHEBI:456216"/>
        <dbReference type="EC" id="2.7.11.1"/>
    </reaction>
</comment>
<dbReference type="GO" id="GO:0000226">
    <property type="term" value="P:microtubule cytoskeleton organization"/>
    <property type="evidence" value="ECO:0007669"/>
    <property type="project" value="TreeGrafter"/>
</dbReference>
<dbReference type="Pfam" id="PF00069">
    <property type="entry name" value="Pkinase"/>
    <property type="match status" value="1"/>
</dbReference>
<dbReference type="Proteomes" id="UP001652642">
    <property type="component" value="Chromosome 1"/>
</dbReference>
<evidence type="ECO:0000259" key="20">
    <source>
        <dbReference type="PROSITE" id="PS50011"/>
    </source>
</evidence>
<evidence type="ECO:0000256" key="2">
    <source>
        <dbReference type="ARBA" id="ARBA00006692"/>
    </source>
</evidence>
<dbReference type="SMART" id="SM00220">
    <property type="entry name" value="S_TKc"/>
    <property type="match status" value="1"/>
</dbReference>
<dbReference type="PROSITE" id="PS00108">
    <property type="entry name" value="PROTEIN_KINASE_ST"/>
    <property type="match status" value="1"/>
</dbReference>
<dbReference type="KEGG" id="pvt:110088315"/>
<keyword evidence="9 18" id="KW-0547">Nucleotide-binding</keyword>
<dbReference type="Gene3D" id="1.10.510.10">
    <property type="entry name" value="Transferase(Phosphotransferase) domain 1"/>
    <property type="match status" value="1"/>
</dbReference>
<evidence type="ECO:0000256" key="7">
    <source>
        <dbReference type="ARBA" id="ARBA00022679"/>
    </source>
</evidence>
<dbReference type="InterPro" id="IPR011009">
    <property type="entry name" value="Kinase-like_dom_sf"/>
</dbReference>
<keyword evidence="10" id="KW-0418">Kinase</keyword>
<sequence length="342" mass="37951">MMVCVWLCRGRTLTTPLLNTFLPTTSQPLLLTPSTFWNQNTAPSSAPTAHTCSAFGVILLCIDNSLILKQLGYKLGQTLGEGSYSKVRVATSTKYKGPLAIKVVDRRRAPPDFVHKFLPRELSILRAIRHPNIVRVFEFIEVCNGKLYIVMEAASTDLLQLVQQLGKLPCTPDARDIFAQVVSAVRYLHDRNLVHRDLKCENVLLTAEGHRAKLTDFGFGRESRGYPDLSTTYCGSAAYASPEVLLGIPYDPKKYDVWSLGVVLYVMVTGCMPFDDSHIHTMPRRQKKGVFYPEGLPDLPEPCKSLIAQLLQFSPASRPGVGQVAKNSWLKGGILSKEASTR</sequence>
<dbReference type="EC" id="2.7.11.1" evidence="3"/>
<evidence type="ECO:0000256" key="8">
    <source>
        <dbReference type="ARBA" id="ARBA00022723"/>
    </source>
</evidence>
<name>A0A6J0V6H2_9SAUR</name>
<evidence type="ECO:0000256" key="4">
    <source>
        <dbReference type="ARBA" id="ARBA00022473"/>
    </source>
</evidence>
<comment type="cofactor">
    <cofactor evidence="1">
        <name>Mg(2+)</name>
        <dbReference type="ChEBI" id="CHEBI:18420"/>
    </cofactor>
</comment>
<evidence type="ECO:0000256" key="14">
    <source>
        <dbReference type="ARBA" id="ARBA00022843"/>
    </source>
</evidence>
<dbReference type="InParanoid" id="A0A6J0V6H2"/>
<evidence type="ECO:0000313" key="22">
    <source>
        <dbReference type="RefSeq" id="XP_020666169.2"/>
    </source>
</evidence>
<evidence type="ECO:0000256" key="13">
    <source>
        <dbReference type="ARBA" id="ARBA00022842"/>
    </source>
</evidence>
<evidence type="ECO:0000313" key="21">
    <source>
        <dbReference type="Proteomes" id="UP001652642"/>
    </source>
</evidence>
<feature type="domain" description="Protein kinase" evidence="20">
    <location>
        <begin position="73"/>
        <end position="330"/>
    </location>
</feature>
<dbReference type="GeneID" id="110088315"/>
<dbReference type="GO" id="GO:0007283">
    <property type="term" value="P:spermatogenesis"/>
    <property type="evidence" value="ECO:0007669"/>
    <property type="project" value="UniProtKB-KW"/>
</dbReference>
<dbReference type="SUPFAM" id="SSF56112">
    <property type="entry name" value="Protein kinase-like (PK-like)"/>
    <property type="match status" value="1"/>
</dbReference>
<keyword evidence="6" id="KW-0597">Phosphoprotein</keyword>
<reference evidence="21" key="1">
    <citation type="submission" date="2025-05" db="UniProtKB">
        <authorList>
            <consortium name="RefSeq"/>
        </authorList>
    </citation>
    <scope>NUCLEOTIDE SEQUENCE [LARGE SCALE GENOMIC DNA]</scope>
</reference>
<protein>
    <recommendedName>
        <fullName evidence="3">non-specific serine/threonine protein kinase</fullName>
        <ecNumber evidence="3">2.7.11.1</ecNumber>
    </recommendedName>
</protein>
<dbReference type="GO" id="GO:0005634">
    <property type="term" value="C:nucleus"/>
    <property type="evidence" value="ECO:0007669"/>
    <property type="project" value="UniProtKB-SubCell"/>
</dbReference>
<evidence type="ECO:0000256" key="17">
    <source>
        <dbReference type="ARBA" id="ARBA00048679"/>
    </source>
</evidence>
<keyword evidence="8" id="KW-0479">Metal-binding</keyword>
<dbReference type="RefSeq" id="XP_020666169.2">
    <property type="nucleotide sequence ID" value="XM_020810510.2"/>
</dbReference>
<accession>A0A6J0V6H2</accession>
<evidence type="ECO:0000256" key="9">
    <source>
        <dbReference type="ARBA" id="ARBA00022741"/>
    </source>
</evidence>
<evidence type="ECO:0000256" key="3">
    <source>
        <dbReference type="ARBA" id="ARBA00012513"/>
    </source>
</evidence>
<gene>
    <name evidence="22" type="primary">LOC110088315</name>
</gene>
<evidence type="ECO:0000256" key="1">
    <source>
        <dbReference type="ARBA" id="ARBA00001946"/>
    </source>
</evidence>
<evidence type="ECO:0000256" key="18">
    <source>
        <dbReference type="PROSITE-ProRule" id="PRU10141"/>
    </source>
</evidence>
<keyword evidence="15" id="KW-0744">Spermatogenesis</keyword>
<dbReference type="InterPro" id="IPR000719">
    <property type="entry name" value="Prot_kinase_dom"/>
</dbReference>
<comment type="catalytic activity">
    <reaction evidence="16">
        <text>L-threonyl-[protein] + ATP = O-phospho-L-threonyl-[protein] + ADP + H(+)</text>
        <dbReference type="Rhea" id="RHEA:46608"/>
        <dbReference type="Rhea" id="RHEA-COMP:11060"/>
        <dbReference type="Rhea" id="RHEA-COMP:11605"/>
        <dbReference type="ChEBI" id="CHEBI:15378"/>
        <dbReference type="ChEBI" id="CHEBI:30013"/>
        <dbReference type="ChEBI" id="CHEBI:30616"/>
        <dbReference type="ChEBI" id="CHEBI:61977"/>
        <dbReference type="ChEBI" id="CHEBI:456216"/>
        <dbReference type="EC" id="2.7.11.1"/>
    </reaction>
</comment>
<evidence type="ECO:0000256" key="10">
    <source>
        <dbReference type="ARBA" id="ARBA00022777"/>
    </source>
</evidence>
<dbReference type="PANTHER" id="PTHR24346">
    <property type="entry name" value="MAP/MICROTUBULE AFFINITY-REGULATING KINASE"/>
    <property type="match status" value="1"/>
</dbReference>
<keyword evidence="12 18" id="KW-0067">ATP-binding</keyword>
<feature type="binding site" evidence="18">
    <location>
        <position position="102"/>
    </location>
    <ligand>
        <name>ATP</name>
        <dbReference type="ChEBI" id="CHEBI:30616"/>
    </ligand>
</feature>
<keyword evidence="7" id="KW-0808">Transferase</keyword>
<keyword evidence="11" id="KW-0221">Differentiation</keyword>
<dbReference type="GO" id="GO:0000287">
    <property type="term" value="F:magnesium ion binding"/>
    <property type="evidence" value="ECO:0007669"/>
    <property type="project" value="UniProtKB-ARBA"/>
</dbReference>
<evidence type="ECO:0000256" key="6">
    <source>
        <dbReference type="ARBA" id="ARBA00022553"/>
    </source>
</evidence>
<dbReference type="InterPro" id="IPR008271">
    <property type="entry name" value="Ser/Thr_kinase_AS"/>
</dbReference>
<proteinExistence type="inferred from homology"/>
<dbReference type="PANTHER" id="PTHR24346:SF102">
    <property type="entry name" value="TESTIS-SPECIFIC SERINE_THREONINE-PROTEIN KINASE 1"/>
    <property type="match status" value="1"/>
</dbReference>
<dbReference type="GO" id="GO:0005524">
    <property type="term" value="F:ATP binding"/>
    <property type="evidence" value="ECO:0007669"/>
    <property type="project" value="UniProtKB-UniRule"/>
</dbReference>
<dbReference type="InterPro" id="IPR017441">
    <property type="entry name" value="Protein_kinase_ATP_BS"/>
</dbReference>
<evidence type="ECO:0000256" key="11">
    <source>
        <dbReference type="ARBA" id="ARBA00022782"/>
    </source>
</evidence>
<comment type="similarity">
    <text evidence="2">Belongs to the protein kinase superfamily. CAMK Ser/Thr protein kinase family.</text>
</comment>
<organism evidence="21 22">
    <name type="scientific">Pogona vitticeps</name>
    <name type="common">central bearded dragon</name>
    <dbReference type="NCBI Taxonomy" id="103695"/>
    <lineage>
        <taxon>Eukaryota</taxon>
        <taxon>Metazoa</taxon>
        <taxon>Chordata</taxon>
        <taxon>Craniata</taxon>
        <taxon>Vertebrata</taxon>
        <taxon>Euteleostomi</taxon>
        <taxon>Lepidosauria</taxon>
        <taxon>Squamata</taxon>
        <taxon>Bifurcata</taxon>
        <taxon>Unidentata</taxon>
        <taxon>Episquamata</taxon>
        <taxon>Toxicofera</taxon>
        <taxon>Iguania</taxon>
        <taxon>Acrodonta</taxon>
        <taxon>Agamidae</taxon>
        <taxon>Amphibolurinae</taxon>
        <taxon>Pogona</taxon>
    </lineage>
</organism>